<comment type="caution">
    <text evidence="6">The sequence shown here is derived from an EMBL/GenBank/DDBJ whole genome shotgun (WGS) entry which is preliminary data.</text>
</comment>
<evidence type="ECO:0000256" key="3">
    <source>
        <dbReference type="PIRSR" id="PIRSR001238-2"/>
    </source>
</evidence>
<feature type="binding site" evidence="4">
    <location>
        <position position="284"/>
    </location>
    <ligand>
        <name>Zn(2+)</name>
        <dbReference type="ChEBI" id="CHEBI:29105"/>
        <label>1</label>
        <note>catalytic</note>
    </ligand>
</feature>
<feature type="binding site" evidence="3">
    <location>
        <position position="288"/>
    </location>
    <ligand>
        <name>substrate</name>
    </ligand>
</feature>
<dbReference type="GO" id="GO:0005737">
    <property type="term" value="C:cytoplasm"/>
    <property type="evidence" value="ECO:0007669"/>
    <property type="project" value="UniProtKB-SubCell"/>
</dbReference>
<dbReference type="NCBIfam" id="TIGR01975">
    <property type="entry name" value="isoAsp_dipep"/>
    <property type="match status" value="1"/>
</dbReference>
<sequence length="387" mass="41129">MKLIKQAQVFAPTALGQKDVLIAGGKIIAIEDNINIKNQPFVEIIDAQGKLLTPGFVDSLVHITGGGGEGGYATRTPEMHINDAINAGVTTVIGVLGTDAQTRSLENLLAKAYALEEQGLSVFCYSGSYHYPMVTVTQSVKHDVMLIEKFIGVGEVAIADHRSSQLTPHELARLTSEVRVAGMLAGKAGIVSIHVGDEPSQLDLLEQVISQFDLPISQFYPTHINRNKALFNSGIDYAKRGGFIDLTTSTTEQILAQGEIAAPQALAQAINQGVPVSQITMSSDGNASLPVFNDAGELIDLQVGEVSSLHQALVDAVQQYQLPLATALASITQTPASILKLKAKGKVGVGYDADINLLEPNSLAIDSVFSKGELVFTNNQSLINTPF</sequence>
<dbReference type="Gene3D" id="2.30.40.10">
    <property type="entry name" value="Urease, subunit C, domain 1"/>
    <property type="match status" value="1"/>
</dbReference>
<dbReference type="RefSeq" id="WP_248995503.1">
    <property type="nucleotide sequence ID" value="NZ_JAKIKP010000005.1"/>
</dbReference>
<dbReference type="GO" id="GO:0016810">
    <property type="term" value="F:hydrolase activity, acting on carbon-nitrogen (but not peptide) bonds"/>
    <property type="evidence" value="ECO:0007669"/>
    <property type="project" value="InterPro"/>
</dbReference>
<comment type="cofactor">
    <cofactor evidence="1 4">
        <name>Zn(2+)</name>
        <dbReference type="ChEBI" id="CHEBI:29105"/>
    </cofactor>
    <text evidence="1 4">Binds 2 Zn(2+) ions per subunit.</text>
</comment>
<feature type="active site" description="Proton acceptor" evidence="2">
    <location>
        <position position="284"/>
    </location>
</feature>
<keyword evidence="1" id="KW-0645">Protease</keyword>
<feature type="binding site" evidence="4">
    <location>
        <position position="223"/>
    </location>
    <ligand>
        <name>Zn(2+)</name>
        <dbReference type="ChEBI" id="CHEBI:29105"/>
        <label>2</label>
        <note>catalytic</note>
    </ligand>
</feature>
<dbReference type="Gene3D" id="3.20.20.140">
    <property type="entry name" value="Metal-dependent hydrolases"/>
    <property type="match status" value="1"/>
</dbReference>
<gene>
    <name evidence="6" type="primary">iadA</name>
    <name evidence="6" type="ORF">L2672_08970</name>
</gene>
<dbReference type="InterPro" id="IPR032466">
    <property type="entry name" value="Metal_Hydrolase"/>
</dbReference>
<feature type="binding site" evidence="4">
    <location>
        <position position="194"/>
    </location>
    <ligand>
        <name>Zn(2+)</name>
        <dbReference type="ChEBI" id="CHEBI:29105"/>
        <label>2</label>
        <note>catalytic</note>
    </ligand>
</feature>
<reference evidence="6" key="1">
    <citation type="submission" date="2022-01" db="EMBL/GenBank/DDBJ databases">
        <title>Whole genome-based taxonomy of the Shewanellaceae.</title>
        <authorList>
            <person name="Martin-Rodriguez A.J."/>
        </authorList>
    </citation>
    <scope>NUCLEOTIDE SEQUENCE</scope>
    <source>
        <strain evidence="6">DSM 16422</strain>
    </source>
</reference>
<evidence type="ECO:0000256" key="4">
    <source>
        <dbReference type="PIRSR" id="PIRSR001238-3"/>
    </source>
</evidence>
<dbReference type="GO" id="GO:0008798">
    <property type="term" value="F:beta-aspartyl-peptidase activity"/>
    <property type="evidence" value="ECO:0007669"/>
    <property type="project" value="InterPro"/>
</dbReference>
<dbReference type="Proteomes" id="UP001139333">
    <property type="component" value="Unassembled WGS sequence"/>
</dbReference>
<comment type="PTM">
    <text evidence="1">Carboxylation allows a single lysine to coordinate two zinc ions.</text>
</comment>
<evidence type="ECO:0000256" key="2">
    <source>
        <dbReference type="PIRSR" id="PIRSR001238-1"/>
    </source>
</evidence>
<dbReference type="InterPro" id="IPR011059">
    <property type="entry name" value="Metal-dep_hydrolase_composite"/>
</dbReference>
<feature type="binding site" evidence="3">
    <location>
        <position position="226"/>
    </location>
    <ligand>
        <name>substrate</name>
    </ligand>
</feature>
<keyword evidence="1 4" id="KW-0479">Metal-binding</keyword>
<accession>A0A9X1ZV14</accession>
<dbReference type="EC" id="3.4.19.-" evidence="1"/>
<dbReference type="PANTHER" id="PTHR11647:SF1">
    <property type="entry name" value="COLLAPSIN RESPONSE MEDIATOR PROTEIN"/>
    <property type="match status" value="1"/>
</dbReference>
<feature type="binding site" evidence="3">
    <location>
        <position position="98"/>
    </location>
    <ligand>
        <name>substrate</name>
    </ligand>
</feature>
<dbReference type="SUPFAM" id="SSF51556">
    <property type="entry name" value="Metallo-dependent hydrolases"/>
    <property type="match status" value="1"/>
</dbReference>
<dbReference type="EMBL" id="JAKIKP010000005">
    <property type="protein sequence ID" value="MCL1142821.1"/>
    <property type="molecule type" value="Genomic_DNA"/>
</dbReference>
<comment type="similarity">
    <text evidence="1">Belongs to the peptidase M38 family.</text>
</comment>
<feature type="binding site" evidence="3">
    <location>
        <position position="162"/>
    </location>
    <ligand>
        <name>substrate</name>
    </ligand>
</feature>
<feature type="binding site" evidence="3">
    <location>
        <begin position="67"/>
        <end position="69"/>
    </location>
    <ligand>
        <name>substrate</name>
    </ligand>
</feature>
<dbReference type="AlphaFoldDB" id="A0A9X1ZV14"/>
<dbReference type="InterPro" id="IPR050378">
    <property type="entry name" value="Metallo-dep_Hydrolases_sf"/>
</dbReference>
<organism evidence="6 7">
    <name type="scientific">Shewanella gaetbuli</name>
    <dbReference type="NCBI Taxonomy" id="220752"/>
    <lineage>
        <taxon>Bacteria</taxon>
        <taxon>Pseudomonadati</taxon>
        <taxon>Pseudomonadota</taxon>
        <taxon>Gammaproteobacteria</taxon>
        <taxon>Alteromonadales</taxon>
        <taxon>Shewanellaceae</taxon>
        <taxon>Shewanella</taxon>
    </lineage>
</organism>
<keyword evidence="1 6" id="KW-0378">Hydrolase</keyword>
<dbReference type="GO" id="GO:0006508">
    <property type="term" value="P:proteolysis"/>
    <property type="evidence" value="ECO:0007669"/>
    <property type="project" value="UniProtKB-KW"/>
</dbReference>
<keyword evidence="1" id="KW-0482">Metalloprotease</keyword>
<feature type="domain" description="Amidohydrolase-related" evidence="5">
    <location>
        <begin position="52"/>
        <end position="375"/>
    </location>
</feature>
<feature type="binding site" evidence="4">
    <location>
        <position position="62"/>
    </location>
    <ligand>
        <name>Zn(2+)</name>
        <dbReference type="ChEBI" id="CHEBI:29105"/>
        <label>1</label>
        <note>catalytic</note>
    </ligand>
</feature>
<keyword evidence="7" id="KW-1185">Reference proteome</keyword>
<dbReference type="InterPro" id="IPR010229">
    <property type="entry name" value="Pept_M38_dipep"/>
</dbReference>
<evidence type="ECO:0000313" key="6">
    <source>
        <dbReference type="EMBL" id="MCL1142821.1"/>
    </source>
</evidence>
<evidence type="ECO:0000259" key="5">
    <source>
        <dbReference type="Pfam" id="PF01979"/>
    </source>
</evidence>
<name>A0A9X1ZV14_9GAMM</name>
<evidence type="ECO:0000313" key="7">
    <source>
        <dbReference type="Proteomes" id="UP001139333"/>
    </source>
</evidence>
<feature type="binding site" evidence="3">
    <location>
        <position position="129"/>
    </location>
    <ligand>
        <name>substrate</name>
    </ligand>
</feature>
<dbReference type="PIRSF" id="PIRSF001238">
    <property type="entry name" value="IadA"/>
    <property type="match status" value="1"/>
</dbReference>
<dbReference type="GO" id="GO:0046872">
    <property type="term" value="F:metal ion binding"/>
    <property type="evidence" value="ECO:0007669"/>
    <property type="project" value="UniProtKB-KW"/>
</dbReference>
<dbReference type="InterPro" id="IPR006680">
    <property type="entry name" value="Amidohydro-rel"/>
</dbReference>
<dbReference type="PANTHER" id="PTHR11647">
    <property type="entry name" value="HYDRANTOINASE/DIHYDROPYRIMIDINASE FAMILY MEMBER"/>
    <property type="match status" value="1"/>
</dbReference>
<dbReference type="SUPFAM" id="SSF51338">
    <property type="entry name" value="Composite domain of metallo-dependent hydrolases"/>
    <property type="match status" value="1"/>
</dbReference>
<protein>
    <recommendedName>
        <fullName evidence="1">Isoaspartyl dipeptidase</fullName>
        <ecNumber evidence="1">3.4.19.-</ecNumber>
    </recommendedName>
</protein>
<comment type="subcellular location">
    <subcellularLocation>
        <location evidence="1">Cytoplasm</location>
    </subcellularLocation>
</comment>
<dbReference type="Pfam" id="PF01979">
    <property type="entry name" value="Amidohydro_1"/>
    <property type="match status" value="1"/>
</dbReference>
<dbReference type="GO" id="GO:0008237">
    <property type="term" value="F:metallopeptidase activity"/>
    <property type="evidence" value="ECO:0007669"/>
    <property type="project" value="UniProtKB-KW"/>
</dbReference>
<proteinExistence type="inferred from homology"/>
<keyword evidence="1 4" id="KW-0862">Zinc</keyword>
<evidence type="ECO:0000256" key="1">
    <source>
        <dbReference type="PIRNR" id="PIRNR001238"/>
    </source>
</evidence>
<comment type="function">
    <text evidence="1">Catalyzes the hydrolytic cleavage of a subset of L-isoaspartyl (L-beta-aspartyl) dipeptides. Used to degrade proteins damaged by L-isoaspartyl residues formation.</text>
</comment>